<organism evidence="1 2">
    <name type="scientific">Brachionus plicatilis</name>
    <name type="common">Marine rotifer</name>
    <name type="synonym">Brachionus muelleri</name>
    <dbReference type="NCBI Taxonomy" id="10195"/>
    <lineage>
        <taxon>Eukaryota</taxon>
        <taxon>Metazoa</taxon>
        <taxon>Spiralia</taxon>
        <taxon>Gnathifera</taxon>
        <taxon>Rotifera</taxon>
        <taxon>Eurotatoria</taxon>
        <taxon>Monogononta</taxon>
        <taxon>Pseudotrocha</taxon>
        <taxon>Ploima</taxon>
        <taxon>Brachionidae</taxon>
        <taxon>Brachionus</taxon>
    </lineage>
</organism>
<dbReference type="AlphaFoldDB" id="A0A3M7Q457"/>
<protein>
    <submittedName>
        <fullName evidence="1">Uncharacterized protein</fullName>
    </submittedName>
</protein>
<evidence type="ECO:0000313" key="2">
    <source>
        <dbReference type="Proteomes" id="UP000276133"/>
    </source>
</evidence>
<gene>
    <name evidence="1" type="ORF">BpHYR1_041321</name>
</gene>
<comment type="caution">
    <text evidence="1">The sequence shown here is derived from an EMBL/GenBank/DDBJ whole genome shotgun (WGS) entry which is preliminary data.</text>
</comment>
<dbReference type="Proteomes" id="UP000276133">
    <property type="component" value="Unassembled WGS sequence"/>
</dbReference>
<proteinExistence type="predicted"/>
<keyword evidence="2" id="KW-1185">Reference proteome</keyword>
<dbReference type="EMBL" id="REGN01007523">
    <property type="protein sequence ID" value="RNA06014.1"/>
    <property type="molecule type" value="Genomic_DNA"/>
</dbReference>
<accession>A0A3M7Q457</accession>
<sequence length="76" mass="8865">MRPDPKHLDSCNLPKSTFGSQYFRAVAKVNQQANDYKIFKIINCVNLDDSKFRDTKVNFFSVLQINQMNCPVFPFM</sequence>
<name>A0A3M7Q457_BRAPC</name>
<reference evidence="1 2" key="1">
    <citation type="journal article" date="2018" name="Sci. Rep.">
        <title>Genomic signatures of local adaptation to the degree of environmental predictability in rotifers.</title>
        <authorList>
            <person name="Franch-Gras L."/>
            <person name="Hahn C."/>
            <person name="Garcia-Roger E.M."/>
            <person name="Carmona M.J."/>
            <person name="Serra M."/>
            <person name="Gomez A."/>
        </authorList>
    </citation>
    <scope>NUCLEOTIDE SEQUENCE [LARGE SCALE GENOMIC DNA]</scope>
    <source>
        <strain evidence="1">HYR1</strain>
    </source>
</reference>
<evidence type="ECO:0000313" key="1">
    <source>
        <dbReference type="EMBL" id="RNA06014.1"/>
    </source>
</evidence>